<dbReference type="STRING" id="157072.A0A024URA0"/>
<dbReference type="Gene3D" id="3.50.4.10">
    <property type="entry name" value="Hepatocyte Growth Factor"/>
    <property type="match status" value="2"/>
</dbReference>
<feature type="compositionally biased region" description="Low complexity" evidence="3">
    <location>
        <begin position="352"/>
        <end position="380"/>
    </location>
</feature>
<dbReference type="Pfam" id="PF14295">
    <property type="entry name" value="PAN_4"/>
    <property type="match status" value="4"/>
</dbReference>
<dbReference type="InterPro" id="IPR000177">
    <property type="entry name" value="Apple"/>
</dbReference>
<keyword evidence="1" id="KW-0677">Repeat</keyword>
<feature type="chain" id="PRO_5012271914" description="Apple domain-containing protein" evidence="5">
    <location>
        <begin position="16"/>
        <end position="536"/>
    </location>
</feature>
<dbReference type="InterPro" id="IPR003609">
    <property type="entry name" value="Pan_app"/>
</dbReference>
<feature type="signal peptide" evidence="5">
    <location>
        <begin position="1"/>
        <end position="15"/>
    </location>
</feature>
<feature type="transmembrane region" description="Helical" evidence="4">
    <location>
        <begin position="500"/>
        <end position="518"/>
    </location>
</feature>
<keyword evidence="4" id="KW-0472">Membrane</keyword>
<organism evidence="7">
    <name type="scientific">Aphanomyces invadans</name>
    <dbReference type="NCBI Taxonomy" id="157072"/>
    <lineage>
        <taxon>Eukaryota</taxon>
        <taxon>Sar</taxon>
        <taxon>Stramenopiles</taxon>
        <taxon>Oomycota</taxon>
        <taxon>Saprolegniomycetes</taxon>
        <taxon>Saprolegniales</taxon>
        <taxon>Verrucalvaceae</taxon>
        <taxon>Aphanomyces</taxon>
    </lineage>
</organism>
<dbReference type="AlphaFoldDB" id="A0A024URA0"/>
<accession>A0A024URA0</accession>
<keyword evidence="4" id="KW-1133">Transmembrane helix</keyword>
<keyword evidence="4" id="KW-0812">Transmembrane</keyword>
<dbReference type="SMART" id="SM00223">
    <property type="entry name" value="APPLE"/>
    <property type="match status" value="1"/>
</dbReference>
<evidence type="ECO:0000256" key="2">
    <source>
        <dbReference type="ARBA" id="ARBA00023157"/>
    </source>
</evidence>
<evidence type="ECO:0000313" key="7">
    <source>
        <dbReference type="EMBL" id="ETW08148.1"/>
    </source>
</evidence>
<proteinExistence type="predicted"/>
<dbReference type="PANTHER" id="PTHR33946:SF4">
    <property type="entry name" value="COAGULATION FACTOR XI"/>
    <property type="match status" value="1"/>
</dbReference>
<dbReference type="OrthoDB" id="78172at2759"/>
<evidence type="ECO:0000259" key="6">
    <source>
        <dbReference type="PROSITE" id="PS50948"/>
    </source>
</evidence>
<dbReference type="GO" id="GO:0005576">
    <property type="term" value="C:extracellular region"/>
    <property type="evidence" value="ECO:0007669"/>
    <property type="project" value="InterPro"/>
</dbReference>
<sequence length="536" mass="57276">MKVALLSTIAAVAAAQSTCPGLEYNVDYEGSDITYTDRATAAECTADCASTPGCKLFVWYQNQCWLKSFQGEKKSLPDRISCVLSAPVTPTTPMCAGLEYNVDYEGNNIGSTPRNSANECIADCVNTPGCNTFVWFWNTCWLKSKAANKQYLQDRIACALTTPGPQPTLVCPGVYYNVDYEGHDIAFTTRQSADECTADCQSTPGCKLFVWFEGQCWLKSSKGATRYLPGRNSCVLERSTPSTATCPGLEYNVDYAGYDISYTDRNSAAECTADCQKTLGCKAFVWYQNQCWLKNQLGERKELSDRIACVLNDSNAVTTTTSAPVMTTSTAAPITPVTTTNLPDFQSDDDATTQQPAAIATTTTPAAPATTTTTSAPRPTESVKPLETGPRGTAAPAGTLEPWDSQGTPEPTTDGPDYDDYTDPPATTAAPTTTTLKPLETGPRGTAAPAGTLEPWDSQGTPEPTTDLPDPDDYLDDAVSNRAIVSNAQVGDAAHANTHAMLALGLVGIVLVALVVVMKRPAAPTPTLERKRLLQV</sequence>
<dbReference type="GO" id="GO:0006508">
    <property type="term" value="P:proteolysis"/>
    <property type="evidence" value="ECO:0007669"/>
    <property type="project" value="InterPro"/>
</dbReference>
<keyword evidence="5" id="KW-0732">Signal</keyword>
<dbReference type="SUPFAM" id="SSF57414">
    <property type="entry name" value="Hairpin loop containing domain-like"/>
    <property type="match status" value="2"/>
</dbReference>
<dbReference type="PANTHER" id="PTHR33946">
    <property type="match status" value="1"/>
</dbReference>
<protein>
    <recommendedName>
        <fullName evidence="6">Apple domain-containing protein</fullName>
    </recommendedName>
</protein>
<dbReference type="EMBL" id="KI913954">
    <property type="protein sequence ID" value="ETW08148.1"/>
    <property type="molecule type" value="Genomic_DNA"/>
</dbReference>
<dbReference type="PROSITE" id="PS50948">
    <property type="entry name" value="PAN"/>
    <property type="match status" value="1"/>
</dbReference>
<reference evidence="7" key="1">
    <citation type="submission" date="2013-12" db="EMBL/GenBank/DDBJ databases">
        <title>The Genome Sequence of Aphanomyces invadans NJM9701.</title>
        <authorList>
            <consortium name="The Broad Institute Genomics Platform"/>
            <person name="Russ C."/>
            <person name="Tyler B."/>
            <person name="van West P."/>
            <person name="Dieguez-Uribeondo J."/>
            <person name="Young S.K."/>
            <person name="Zeng Q."/>
            <person name="Gargeya S."/>
            <person name="Fitzgerald M."/>
            <person name="Abouelleil A."/>
            <person name="Alvarado L."/>
            <person name="Chapman S.B."/>
            <person name="Gainer-Dewar J."/>
            <person name="Goldberg J."/>
            <person name="Griggs A."/>
            <person name="Gujja S."/>
            <person name="Hansen M."/>
            <person name="Howarth C."/>
            <person name="Imamovic A."/>
            <person name="Ireland A."/>
            <person name="Larimer J."/>
            <person name="McCowan C."/>
            <person name="Murphy C."/>
            <person name="Pearson M."/>
            <person name="Poon T.W."/>
            <person name="Priest M."/>
            <person name="Roberts A."/>
            <person name="Saif S."/>
            <person name="Shea T."/>
            <person name="Sykes S."/>
            <person name="Wortman J."/>
            <person name="Nusbaum C."/>
            <person name="Birren B."/>
        </authorList>
    </citation>
    <scope>NUCLEOTIDE SEQUENCE [LARGE SCALE GENOMIC DNA]</scope>
    <source>
        <strain evidence="7">NJM9701</strain>
    </source>
</reference>
<name>A0A024URA0_9STRA</name>
<feature type="region of interest" description="Disordered" evidence="3">
    <location>
        <begin position="334"/>
        <end position="474"/>
    </location>
</feature>
<evidence type="ECO:0000256" key="4">
    <source>
        <dbReference type="SAM" id="Phobius"/>
    </source>
</evidence>
<evidence type="ECO:0000256" key="1">
    <source>
        <dbReference type="ARBA" id="ARBA00022737"/>
    </source>
</evidence>
<dbReference type="RefSeq" id="XP_008864241.1">
    <property type="nucleotide sequence ID" value="XM_008866019.1"/>
</dbReference>
<feature type="domain" description="Apple" evidence="6">
    <location>
        <begin position="171"/>
        <end position="240"/>
    </location>
</feature>
<keyword evidence="2" id="KW-1015">Disulfide bond</keyword>
<feature type="compositionally biased region" description="Low complexity" evidence="3">
    <location>
        <begin position="423"/>
        <end position="443"/>
    </location>
</feature>
<dbReference type="Gene3D" id="3.30.30.180">
    <property type="match status" value="2"/>
</dbReference>
<evidence type="ECO:0000256" key="3">
    <source>
        <dbReference type="SAM" id="MobiDB-lite"/>
    </source>
</evidence>
<dbReference type="VEuPathDB" id="FungiDB:H310_02488"/>
<evidence type="ECO:0000256" key="5">
    <source>
        <dbReference type="SAM" id="SignalP"/>
    </source>
</evidence>
<dbReference type="GeneID" id="20079538"/>
<gene>
    <name evidence="7" type="ORF">H310_02488</name>
</gene>